<evidence type="ECO:0000256" key="3">
    <source>
        <dbReference type="ARBA" id="ARBA00022106"/>
    </source>
</evidence>
<evidence type="ECO:0000256" key="1">
    <source>
        <dbReference type="ARBA" id="ARBA00004651"/>
    </source>
</evidence>
<keyword evidence="7 10" id="KW-1133">Transmembrane helix</keyword>
<dbReference type="InterPro" id="IPR045070">
    <property type="entry name" value="MATE_MepA-like"/>
</dbReference>
<dbReference type="InterPro" id="IPR051327">
    <property type="entry name" value="MATE_MepA_subfamily"/>
</dbReference>
<dbReference type="InterPro" id="IPR002528">
    <property type="entry name" value="MATE_fam"/>
</dbReference>
<feature type="transmembrane region" description="Helical" evidence="10">
    <location>
        <begin position="61"/>
        <end position="80"/>
    </location>
</feature>
<evidence type="ECO:0000256" key="2">
    <source>
        <dbReference type="ARBA" id="ARBA00008417"/>
    </source>
</evidence>
<feature type="transmembrane region" description="Helical" evidence="10">
    <location>
        <begin position="315"/>
        <end position="339"/>
    </location>
</feature>
<feature type="transmembrane region" description="Helical" evidence="10">
    <location>
        <begin position="135"/>
        <end position="155"/>
    </location>
</feature>
<evidence type="ECO:0000313" key="11">
    <source>
        <dbReference type="EMBL" id="GAA0777726.1"/>
    </source>
</evidence>
<feature type="transmembrane region" description="Helical" evidence="10">
    <location>
        <begin position="415"/>
        <end position="433"/>
    </location>
</feature>
<dbReference type="CDD" id="cd13143">
    <property type="entry name" value="MATE_MepA_like"/>
    <property type="match status" value="1"/>
</dbReference>
<feature type="transmembrane region" description="Helical" evidence="10">
    <location>
        <begin position="92"/>
        <end position="115"/>
    </location>
</feature>
<feature type="transmembrane region" description="Helical" evidence="10">
    <location>
        <begin position="193"/>
        <end position="214"/>
    </location>
</feature>
<evidence type="ECO:0000313" key="12">
    <source>
        <dbReference type="Proteomes" id="UP001501047"/>
    </source>
</evidence>
<evidence type="ECO:0000256" key="8">
    <source>
        <dbReference type="ARBA" id="ARBA00023136"/>
    </source>
</evidence>
<keyword evidence="5" id="KW-1003">Cell membrane</keyword>
<evidence type="ECO:0000256" key="6">
    <source>
        <dbReference type="ARBA" id="ARBA00022692"/>
    </source>
</evidence>
<dbReference type="Pfam" id="PF01554">
    <property type="entry name" value="MatE"/>
    <property type="match status" value="2"/>
</dbReference>
<reference evidence="11 12" key="1">
    <citation type="journal article" date="2019" name="Int. J. Syst. Evol. Microbiol.">
        <title>The Global Catalogue of Microorganisms (GCM) 10K type strain sequencing project: providing services to taxonomists for standard genome sequencing and annotation.</title>
        <authorList>
            <consortium name="The Broad Institute Genomics Platform"/>
            <consortium name="The Broad Institute Genome Sequencing Center for Infectious Disease"/>
            <person name="Wu L."/>
            <person name="Ma J."/>
        </authorList>
    </citation>
    <scope>NUCLEOTIDE SEQUENCE [LARGE SCALE GENOMIC DNA]</scope>
    <source>
        <strain evidence="11 12">JCM 1417</strain>
    </source>
</reference>
<gene>
    <name evidence="11" type="ORF">GCM10008908_33320</name>
</gene>
<evidence type="ECO:0000256" key="5">
    <source>
        <dbReference type="ARBA" id="ARBA00022475"/>
    </source>
</evidence>
<feature type="transmembrane region" description="Helical" evidence="10">
    <location>
        <begin position="18"/>
        <end position="41"/>
    </location>
</feature>
<feature type="transmembrane region" description="Helical" evidence="10">
    <location>
        <begin position="391"/>
        <end position="409"/>
    </location>
</feature>
<name>A0ABN1KWL6_CLOSU</name>
<dbReference type="PANTHER" id="PTHR43823:SF3">
    <property type="entry name" value="MULTIDRUG EXPORT PROTEIN MEPA"/>
    <property type="match status" value="1"/>
</dbReference>
<comment type="subcellular location">
    <subcellularLocation>
        <location evidence="1">Cell membrane</location>
        <topology evidence="1">Multi-pass membrane protein</topology>
    </subcellularLocation>
</comment>
<keyword evidence="8 10" id="KW-0472">Membrane</keyword>
<keyword evidence="6 10" id="KW-0812">Transmembrane</keyword>
<dbReference type="RefSeq" id="WP_343827657.1">
    <property type="nucleotide sequence ID" value="NZ_BAAACI010000008.1"/>
</dbReference>
<dbReference type="InterPro" id="IPR048279">
    <property type="entry name" value="MdtK-like"/>
</dbReference>
<keyword evidence="4" id="KW-0813">Transport</keyword>
<dbReference type="PANTHER" id="PTHR43823">
    <property type="entry name" value="SPORULATION PROTEIN YKVU"/>
    <property type="match status" value="1"/>
</dbReference>
<evidence type="ECO:0000256" key="10">
    <source>
        <dbReference type="SAM" id="Phobius"/>
    </source>
</evidence>
<feature type="transmembrane region" description="Helical" evidence="10">
    <location>
        <begin position="235"/>
        <end position="261"/>
    </location>
</feature>
<dbReference type="EMBL" id="BAAACI010000008">
    <property type="protein sequence ID" value="GAA0777726.1"/>
    <property type="molecule type" value="Genomic_DNA"/>
</dbReference>
<proteinExistence type="inferred from homology"/>
<feature type="transmembrane region" description="Helical" evidence="10">
    <location>
        <begin position="267"/>
        <end position="286"/>
    </location>
</feature>
<organism evidence="11 12">
    <name type="scientific">Clostridium subterminale</name>
    <dbReference type="NCBI Taxonomy" id="1550"/>
    <lineage>
        <taxon>Bacteria</taxon>
        <taxon>Bacillati</taxon>
        <taxon>Bacillota</taxon>
        <taxon>Clostridia</taxon>
        <taxon>Eubacteriales</taxon>
        <taxon>Clostridiaceae</taxon>
        <taxon>Clostridium</taxon>
    </lineage>
</organism>
<dbReference type="PIRSF" id="PIRSF006603">
    <property type="entry name" value="DinF"/>
    <property type="match status" value="1"/>
</dbReference>
<sequence>MNFVELTEMRLKKLLIKFLFPSILAMLATSVNILCDTIFISQGIGKEGLSALGIAIPIYNVYNAVSLLIGMGGATLYSINMGKKNNKKANEVFNTSIFVAIIIGLSISILGYIFSKDVAIMFGASQQILGLSDEYLKIILLSGINFILSGVLQAFIRNDGAPKLSMVAGITGNMFNVVFDYVFIFVLDMGMRGAAIATAIAPIVTLIIIATKFIKKSGHLRFKYNLIKIPYITNIFKVGVSSSFIEISGAIVIILFNYILIDMIGEIGVAAYSIISNIALIGVAILSGISQAIQPIVSVNFGAEHYDRVIKTRKAALFIALAFGVAFFLVGNIFTREVIGFFNNSDLKLIEITARGMKIYFSAFIFMGINMVNISFFQAVNHAKISNTMSIIKSFALVLINLCILPKIFGIDGLWSTIPAAEFITLFIGLFIVKYNINNLKYNA</sequence>
<evidence type="ECO:0000256" key="9">
    <source>
        <dbReference type="ARBA" id="ARBA00023251"/>
    </source>
</evidence>
<keyword evidence="12" id="KW-1185">Reference proteome</keyword>
<protein>
    <recommendedName>
        <fullName evidence="3">Multidrug export protein MepA</fullName>
    </recommendedName>
</protein>
<accession>A0ABN1KWL6</accession>
<feature type="transmembrane region" description="Helical" evidence="10">
    <location>
        <begin position="359"/>
        <end position="379"/>
    </location>
</feature>
<keyword evidence="9" id="KW-0046">Antibiotic resistance</keyword>
<comment type="similarity">
    <text evidence="2">Belongs to the multi antimicrobial extrusion (MATE) (TC 2.A.66.1) family. MepA subfamily.</text>
</comment>
<evidence type="ECO:0000256" key="4">
    <source>
        <dbReference type="ARBA" id="ARBA00022448"/>
    </source>
</evidence>
<dbReference type="NCBIfam" id="TIGR00797">
    <property type="entry name" value="matE"/>
    <property type="match status" value="1"/>
</dbReference>
<evidence type="ECO:0000256" key="7">
    <source>
        <dbReference type="ARBA" id="ARBA00022989"/>
    </source>
</evidence>
<dbReference type="Proteomes" id="UP001501047">
    <property type="component" value="Unassembled WGS sequence"/>
</dbReference>
<comment type="caution">
    <text evidence="11">The sequence shown here is derived from an EMBL/GenBank/DDBJ whole genome shotgun (WGS) entry which is preliminary data.</text>
</comment>
<feature type="transmembrane region" description="Helical" evidence="10">
    <location>
        <begin position="167"/>
        <end position="187"/>
    </location>
</feature>